<gene>
    <name evidence="9" type="ORF">CTEN210_07441</name>
</gene>
<dbReference type="Proteomes" id="UP001054902">
    <property type="component" value="Unassembled WGS sequence"/>
</dbReference>
<dbReference type="AlphaFoldDB" id="A0AAD3CTV1"/>
<evidence type="ECO:0000259" key="8">
    <source>
        <dbReference type="PROSITE" id="PS51352"/>
    </source>
</evidence>
<protein>
    <recommendedName>
        <fullName evidence="1">protein-disulfide reductase</fullName>
        <ecNumber evidence="1">1.8.1.8</ecNumber>
    </recommendedName>
</protein>
<dbReference type="Gene3D" id="3.40.30.10">
    <property type="entry name" value="Glutaredoxin"/>
    <property type="match status" value="1"/>
</dbReference>
<dbReference type="PANTHER" id="PTHR13871:SF96">
    <property type="entry name" value="THIOREDOXIN DOMAIN-CONTAINING PROTEIN"/>
    <property type="match status" value="1"/>
</dbReference>
<evidence type="ECO:0000256" key="1">
    <source>
        <dbReference type="ARBA" id="ARBA00012612"/>
    </source>
</evidence>
<evidence type="ECO:0000313" key="10">
    <source>
        <dbReference type="Proteomes" id="UP001054902"/>
    </source>
</evidence>
<comment type="caution">
    <text evidence="9">The sequence shown here is derived from an EMBL/GenBank/DDBJ whole genome shotgun (WGS) entry which is preliminary data.</text>
</comment>
<organism evidence="9 10">
    <name type="scientific">Chaetoceros tenuissimus</name>
    <dbReference type="NCBI Taxonomy" id="426638"/>
    <lineage>
        <taxon>Eukaryota</taxon>
        <taxon>Sar</taxon>
        <taxon>Stramenopiles</taxon>
        <taxon>Ochrophyta</taxon>
        <taxon>Bacillariophyta</taxon>
        <taxon>Coscinodiscophyceae</taxon>
        <taxon>Chaetocerotophycidae</taxon>
        <taxon>Chaetocerotales</taxon>
        <taxon>Chaetocerotaceae</taxon>
        <taxon>Chaetoceros</taxon>
    </lineage>
</organism>
<evidence type="ECO:0000256" key="7">
    <source>
        <dbReference type="ARBA" id="ARBA00047804"/>
    </source>
</evidence>
<evidence type="ECO:0000256" key="6">
    <source>
        <dbReference type="ARBA" id="ARBA00047388"/>
    </source>
</evidence>
<keyword evidence="4" id="KW-0520">NAD</keyword>
<name>A0AAD3CTV1_9STRA</name>
<evidence type="ECO:0000256" key="5">
    <source>
        <dbReference type="ARBA" id="ARBA00025782"/>
    </source>
</evidence>
<dbReference type="InterPro" id="IPR012336">
    <property type="entry name" value="Thioredoxin-like_fold"/>
</dbReference>
<dbReference type="SUPFAM" id="SSF52833">
    <property type="entry name" value="Thioredoxin-like"/>
    <property type="match status" value="1"/>
</dbReference>
<dbReference type="GO" id="GO:0047134">
    <property type="term" value="F:protein-disulfide reductase [NAD(P)H] activity"/>
    <property type="evidence" value="ECO:0007669"/>
    <property type="project" value="UniProtKB-EC"/>
</dbReference>
<keyword evidence="2" id="KW-0677">Repeat</keyword>
<dbReference type="Pfam" id="PF13905">
    <property type="entry name" value="Thioredoxin_8"/>
    <property type="match status" value="1"/>
</dbReference>
<dbReference type="InterPro" id="IPR052259">
    <property type="entry name" value="Nucleoredoxin-like"/>
</dbReference>
<dbReference type="PANTHER" id="PTHR13871">
    <property type="entry name" value="THIOREDOXIN"/>
    <property type="match status" value="1"/>
</dbReference>
<evidence type="ECO:0000256" key="2">
    <source>
        <dbReference type="ARBA" id="ARBA00022737"/>
    </source>
</evidence>
<dbReference type="EC" id="1.8.1.8" evidence="1"/>
<sequence length="164" mass="18361">MSSTAQAFELLQGYKGISLDEKTVILIFSAEWHIYFCTTLLPKLENVYKQVKVPQDAEFLYVSCDRSKEEFERFSKTLPWPSIPYDDPLRMQLINAFVPPSNKPSQPVIVSLSLKKDNTKVLCSNALGRLKSEASDGVQDFPWAGSVAETGCTICTALLMCTIQ</sequence>
<evidence type="ECO:0000256" key="3">
    <source>
        <dbReference type="ARBA" id="ARBA00023002"/>
    </source>
</evidence>
<feature type="domain" description="Thioredoxin" evidence="8">
    <location>
        <begin position="1"/>
        <end position="132"/>
    </location>
</feature>
<dbReference type="InterPro" id="IPR036249">
    <property type="entry name" value="Thioredoxin-like_sf"/>
</dbReference>
<dbReference type="InterPro" id="IPR013766">
    <property type="entry name" value="Thioredoxin_domain"/>
</dbReference>
<comment type="catalytic activity">
    <reaction evidence="6">
        <text>[protein]-dithiol + NAD(+) = [protein]-disulfide + NADH + H(+)</text>
        <dbReference type="Rhea" id="RHEA:18749"/>
        <dbReference type="Rhea" id="RHEA-COMP:10593"/>
        <dbReference type="Rhea" id="RHEA-COMP:10594"/>
        <dbReference type="ChEBI" id="CHEBI:15378"/>
        <dbReference type="ChEBI" id="CHEBI:29950"/>
        <dbReference type="ChEBI" id="CHEBI:50058"/>
        <dbReference type="ChEBI" id="CHEBI:57540"/>
        <dbReference type="ChEBI" id="CHEBI:57945"/>
        <dbReference type="EC" id="1.8.1.8"/>
    </reaction>
</comment>
<evidence type="ECO:0000313" key="9">
    <source>
        <dbReference type="EMBL" id="GFH50965.1"/>
    </source>
</evidence>
<proteinExistence type="inferred from homology"/>
<keyword evidence="10" id="KW-1185">Reference proteome</keyword>
<accession>A0AAD3CTV1</accession>
<evidence type="ECO:0000256" key="4">
    <source>
        <dbReference type="ARBA" id="ARBA00023027"/>
    </source>
</evidence>
<reference evidence="9 10" key="1">
    <citation type="journal article" date="2021" name="Sci. Rep.">
        <title>The genome of the diatom Chaetoceros tenuissimus carries an ancient integrated fragment of an extant virus.</title>
        <authorList>
            <person name="Hongo Y."/>
            <person name="Kimura K."/>
            <person name="Takaki Y."/>
            <person name="Yoshida Y."/>
            <person name="Baba S."/>
            <person name="Kobayashi G."/>
            <person name="Nagasaki K."/>
            <person name="Hano T."/>
            <person name="Tomaru Y."/>
        </authorList>
    </citation>
    <scope>NUCLEOTIDE SEQUENCE [LARGE SCALE GENOMIC DNA]</scope>
    <source>
        <strain evidence="9 10">NIES-3715</strain>
    </source>
</reference>
<comment type="similarity">
    <text evidence="5">Belongs to the nucleoredoxin family.</text>
</comment>
<keyword evidence="3" id="KW-0560">Oxidoreductase</keyword>
<dbReference type="PROSITE" id="PS51352">
    <property type="entry name" value="THIOREDOXIN_2"/>
    <property type="match status" value="1"/>
</dbReference>
<dbReference type="EMBL" id="BLLK01000045">
    <property type="protein sequence ID" value="GFH50965.1"/>
    <property type="molecule type" value="Genomic_DNA"/>
</dbReference>
<comment type="catalytic activity">
    <reaction evidence="7">
        <text>[protein]-dithiol + NADP(+) = [protein]-disulfide + NADPH + H(+)</text>
        <dbReference type="Rhea" id="RHEA:18753"/>
        <dbReference type="Rhea" id="RHEA-COMP:10593"/>
        <dbReference type="Rhea" id="RHEA-COMP:10594"/>
        <dbReference type="ChEBI" id="CHEBI:15378"/>
        <dbReference type="ChEBI" id="CHEBI:29950"/>
        <dbReference type="ChEBI" id="CHEBI:50058"/>
        <dbReference type="ChEBI" id="CHEBI:57783"/>
        <dbReference type="ChEBI" id="CHEBI:58349"/>
        <dbReference type="EC" id="1.8.1.8"/>
    </reaction>
</comment>